<dbReference type="EMBL" id="JAUKUA010000002">
    <property type="protein sequence ID" value="KAK0724274.1"/>
    <property type="molecule type" value="Genomic_DNA"/>
</dbReference>
<gene>
    <name evidence="1" type="ORF">B0H67DRAFT_640844</name>
</gene>
<dbReference type="Proteomes" id="UP001172102">
    <property type="component" value="Unassembled WGS sequence"/>
</dbReference>
<evidence type="ECO:0000313" key="2">
    <source>
        <dbReference type="Proteomes" id="UP001172102"/>
    </source>
</evidence>
<keyword evidence="2" id="KW-1185">Reference proteome</keyword>
<reference evidence="1" key="1">
    <citation type="submission" date="2023-06" db="EMBL/GenBank/DDBJ databases">
        <title>Genome-scale phylogeny and comparative genomics of the fungal order Sordariales.</title>
        <authorList>
            <consortium name="Lawrence Berkeley National Laboratory"/>
            <person name="Hensen N."/>
            <person name="Bonometti L."/>
            <person name="Westerberg I."/>
            <person name="Brannstrom I.O."/>
            <person name="Guillou S."/>
            <person name="Cros-Aarteil S."/>
            <person name="Calhoun S."/>
            <person name="Haridas S."/>
            <person name="Kuo A."/>
            <person name="Mondo S."/>
            <person name="Pangilinan J."/>
            <person name="Riley R."/>
            <person name="Labutti K."/>
            <person name="Andreopoulos B."/>
            <person name="Lipzen A."/>
            <person name="Chen C."/>
            <person name="Yanf M."/>
            <person name="Daum C."/>
            <person name="Ng V."/>
            <person name="Clum A."/>
            <person name="Steindorff A."/>
            <person name="Ohm R."/>
            <person name="Martin F."/>
            <person name="Silar P."/>
            <person name="Natvig D."/>
            <person name="Lalanne C."/>
            <person name="Gautier V."/>
            <person name="Ament-Velasquez S.L."/>
            <person name="Kruys A."/>
            <person name="Hutchinson M.I."/>
            <person name="Powell A.J."/>
            <person name="Barry K."/>
            <person name="Miller A.N."/>
            <person name="Grigoriev I.V."/>
            <person name="Debuchy R."/>
            <person name="Gladieux P."/>
            <person name="Thoren M.H."/>
            <person name="Johannesson H."/>
        </authorList>
    </citation>
    <scope>NUCLEOTIDE SEQUENCE</scope>
    <source>
        <strain evidence="1">SMH4607-1</strain>
    </source>
</reference>
<sequence>MAATVDDDDLEWSATGFNLVSLNWTAGHDKVITHGSWGIPPGLFKHQMPHDQFSLARIGDNLRALGYAQPPSWNDKIEHPVELVRVKLAGNALGAIRQIVDE</sequence>
<protein>
    <submittedName>
        <fullName evidence="1">Uncharacterized protein</fullName>
    </submittedName>
</protein>
<name>A0AA40AYE9_9PEZI</name>
<dbReference type="AlphaFoldDB" id="A0AA40AYE9"/>
<accession>A0AA40AYE9</accession>
<organism evidence="1 2">
    <name type="scientific">Lasiosphaeris hirsuta</name>
    <dbReference type="NCBI Taxonomy" id="260670"/>
    <lineage>
        <taxon>Eukaryota</taxon>
        <taxon>Fungi</taxon>
        <taxon>Dikarya</taxon>
        <taxon>Ascomycota</taxon>
        <taxon>Pezizomycotina</taxon>
        <taxon>Sordariomycetes</taxon>
        <taxon>Sordariomycetidae</taxon>
        <taxon>Sordariales</taxon>
        <taxon>Lasiosphaeriaceae</taxon>
        <taxon>Lasiosphaeris</taxon>
    </lineage>
</organism>
<comment type="caution">
    <text evidence="1">The sequence shown here is derived from an EMBL/GenBank/DDBJ whole genome shotgun (WGS) entry which is preliminary data.</text>
</comment>
<evidence type="ECO:0000313" key="1">
    <source>
        <dbReference type="EMBL" id="KAK0724274.1"/>
    </source>
</evidence>
<proteinExistence type="predicted"/>